<dbReference type="InterPro" id="IPR013517">
    <property type="entry name" value="FG-GAP"/>
</dbReference>
<evidence type="ECO:0000256" key="4">
    <source>
        <dbReference type="ARBA" id="ARBA00022723"/>
    </source>
</evidence>
<dbReference type="PANTHER" id="PTHR23220:SF84">
    <property type="entry name" value="INTEGRIN ALPHA-L"/>
    <property type="match status" value="1"/>
</dbReference>
<dbReference type="Gene3D" id="2.60.40.1530">
    <property type="entry name" value="ntegrin, alpha v. Chain A, domain 4"/>
    <property type="match status" value="1"/>
</dbReference>
<feature type="repeat" description="FG-GAP" evidence="15">
    <location>
        <begin position="506"/>
        <end position="564"/>
    </location>
</feature>
<dbReference type="InterPro" id="IPR013649">
    <property type="entry name" value="Integrin_alpha_Ig-like_1"/>
</dbReference>
<dbReference type="Proteomes" id="UP000001646">
    <property type="component" value="Unplaced"/>
</dbReference>
<reference evidence="19" key="1">
    <citation type="submission" date="2009-12" db="EMBL/GenBank/DDBJ databases">
        <title>The Genome Sequence of Anolis carolinensis (Green Anole Lizard).</title>
        <authorList>
            <consortium name="The Genome Sequencing Platform"/>
            <person name="Di Palma F."/>
            <person name="Alfoldi J."/>
            <person name="Heiman D."/>
            <person name="Young S."/>
            <person name="Grabherr M."/>
            <person name="Johnson J."/>
            <person name="Lander E.S."/>
            <person name="Lindblad-Toh K."/>
        </authorList>
    </citation>
    <scope>NUCLEOTIDE SEQUENCE [LARGE SCALE GENOMIC DNA]</scope>
    <source>
        <strain evidence="19">JBL SC #1</strain>
    </source>
</reference>
<dbReference type="InterPro" id="IPR048285">
    <property type="entry name" value="Integrin_alpha_Ig-like_2"/>
</dbReference>
<keyword evidence="12" id="KW-1015">Disulfide bond</keyword>
<dbReference type="InterPro" id="IPR002035">
    <property type="entry name" value="VWF_A"/>
</dbReference>
<keyword evidence="5 16" id="KW-0732">Signal</keyword>
<comment type="subcellular location">
    <subcellularLocation>
        <location evidence="1 16">Membrane</location>
        <topology evidence="1 16">Single-pass type I membrane protein</topology>
    </subcellularLocation>
</comment>
<dbReference type="Pfam" id="PF00092">
    <property type="entry name" value="VWA"/>
    <property type="match status" value="1"/>
</dbReference>
<dbReference type="GO" id="GO:0034687">
    <property type="term" value="C:integrin alphaL-beta2 complex"/>
    <property type="evidence" value="ECO:0000318"/>
    <property type="project" value="GO_Central"/>
</dbReference>
<name>H9GHF3_ANOCA</name>
<reference evidence="19" key="2">
    <citation type="submission" date="2025-08" db="UniProtKB">
        <authorList>
            <consortium name="Ensembl"/>
        </authorList>
    </citation>
    <scope>IDENTIFICATION</scope>
</reference>
<dbReference type="InterPro" id="IPR000413">
    <property type="entry name" value="Integrin_alpha"/>
</dbReference>
<dbReference type="Gene3D" id="1.20.5.930">
    <property type="entry name" value="Bicelle-embedded integrin alpha(iib) transmembrane segment"/>
    <property type="match status" value="1"/>
</dbReference>
<dbReference type="GO" id="GO:0035683">
    <property type="term" value="P:memory T cell extravasation"/>
    <property type="evidence" value="ECO:0007669"/>
    <property type="project" value="Ensembl"/>
</dbReference>
<keyword evidence="20" id="KW-1185">Reference proteome</keyword>
<dbReference type="InterPro" id="IPR032695">
    <property type="entry name" value="Integrin_dom_sf"/>
</dbReference>
<evidence type="ECO:0000256" key="5">
    <source>
        <dbReference type="ARBA" id="ARBA00022729"/>
    </source>
</evidence>
<dbReference type="Pfam" id="PF01839">
    <property type="entry name" value="FG-GAP"/>
    <property type="match status" value="1"/>
</dbReference>
<feature type="domain" description="VWFA" evidence="18">
    <location>
        <begin position="158"/>
        <end position="329"/>
    </location>
</feature>
<accession>H9GHF3</accession>
<dbReference type="PRINTS" id="PR01185">
    <property type="entry name" value="INTEGRINA"/>
</dbReference>
<feature type="region of interest" description="Disordered" evidence="17">
    <location>
        <begin position="1120"/>
        <end position="1164"/>
    </location>
</feature>
<keyword evidence="4" id="KW-0479">Metal-binding</keyword>
<evidence type="ECO:0000256" key="7">
    <source>
        <dbReference type="ARBA" id="ARBA00022837"/>
    </source>
</evidence>
<keyword evidence="10 16" id="KW-0401">Integrin</keyword>
<feature type="repeat" description="FG-GAP" evidence="15">
    <location>
        <begin position="31"/>
        <end position="86"/>
    </location>
</feature>
<feature type="repeat" description="FG-GAP" evidence="15">
    <location>
        <begin position="445"/>
        <end position="505"/>
    </location>
</feature>
<dbReference type="HOGENOM" id="CLU_004111_3_0_1"/>
<feature type="transmembrane region" description="Helical" evidence="16">
    <location>
        <begin position="1075"/>
        <end position="1098"/>
    </location>
</feature>
<dbReference type="Gene3D" id="3.40.50.410">
    <property type="entry name" value="von Willebrand factor, type A domain"/>
    <property type="match status" value="1"/>
</dbReference>
<dbReference type="PANTHER" id="PTHR23220">
    <property type="entry name" value="INTEGRIN ALPHA"/>
    <property type="match status" value="1"/>
</dbReference>
<keyword evidence="8 16" id="KW-0130">Cell adhesion</keyword>
<evidence type="ECO:0000313" key="19">
    <source>
        <dbReference type="Ensembl" id="ENSACAP00000011082.4"/>
    </source>
</evidence>
<dbReference type="PROSITE" id="PS51470">
    <property type="entry name" value="FG_GAP"/>
    <property type="match status" value="4"/>
</dbReference>
<gene>
    <name evidence="19" type="primary">ITGAL</name>
    <name evidence="19" type="synonym">itgal</name>
</gene>
<keyword evidence="3 16" id="KW-0812">Transmembrane</keyword>
<dbReference type="GO" id="GO:0050839">
    <property type="term" value="F:cell adhesion molecule binding"/>
    <property type="evidence" value="ECO:0007669"/>
    <property type="project" value="Ensembl"/>
</dbReference>
<proteinExistence type="inferred from homology"/>
<evidence type="ECO:0000256" key="16">
    <source>
        <dbReference type="RuleBase" id="RU003762"/>
    </source>
</evidence>
<dbReference type="GO" id="GO:0043113">
    <property type="term" value="P:receptor clustering"/>
    <property type="evidence" value="ECO:0007669"/>
    <property type="project" value="Ensembl"/>
</dbReference>
<dbReference type="GO" id="GO:0007159">
    <property type="term" value="P:leukocyte cell-cell adhesion"/>
    <property type="evidence" value="ECO:0007669"/>
    <property type="project" value="Ensembl"/>
</dbReference>
<dbReference type="InParanoid" id="H9GHF3"/>
<dbReference type="Ensembl" id="ENSACAT00000011311.4">
    <property type="protein sequence ID" value="ENSACAP00000011082.4"/>
    <property type="gene ID" value="ENSACAG00000010992.4"/>
</dbReference>
<dbReference type="InterPro" id="IPR036465">
    <property type="entry name" value="vWFA_dom_sf"/>
</dbReference>
<evidence type="ECO:0000256" key="9">
    <source>
        <dbReference type="ARBA" id="ARBA00022989"/>
    </source>
</evidence>
<dbReference type="InterPro" id="IPR013519">
    <property type="entry name" value="Int_alpha_beta-p"/>
</dbReference>
<keyword evidence="9 16" id="KW-1133">Transmembrane helix</keyword>
<dbReference type="Bgee" id="ENSACAG00000010992">
    <property type="expression patterns" value="Expressed in adrenal gland and 8 other cell types or tissues"/>
</dbReference>
<evidence type="ECO:0000256" key="12">
    <source>
        <dbReference type="ARBA" id="ARBA00023157"/>
    </source>
</evidence>
<dbReference type="Pfam" id="PF08441">
    <property type="entry name" value="Integrin_A_Ig_1"/>
    <property type="match status" value="1"/>
</dbReference>
<dbReference type="eggNOG" id="KOG3637">
    <property type="taxonomic scope" value="Eukaryota"/>
</dbReference>
<evidence type="ECO:0000256" key="15">
    <source>
        <dbReference type="PROSITE-ProRule" id="PRU00803"/>
    </source>
</evidence>
<dbReference type="Gene3D" id="2.130.10.130">
    <property type="entry name" value="Integrin alpha, N-terminal"/>
    <property type="match status" value="1"/>
</dbReference>
<feature type="compositionally biased region" description="Basic and acidic residues" evidence="17">
    <location>
        <begin position="1126"/>
        <end position="1151"/>
    </location>
</feature>
<dbReference type="SUPFAM" id="SSF53300">
    <property type="entry name" value="vWA-like"/>
    <property type="match status" value="1"/>
</dbReference>
<dbReference type="SUPFAM" id="SSF69318">
    <property type="entry name" value="Integrin alpha N-terminal domain"/>
    <property type="match status" value="1"/>
</dbReference>
<dbReference type="InterPro" id="IPR028994">
    <property type="entry name" value="Integrin_alpha_N"/>
</dbReference>
<dbReference type="SMART" id="SM00327">
    <property type="entry name" value="VWA"/>
    <property type="match status" value="1"/>
</dbReference>
<organism evidence="19 20">
    <name type="scientific">Anolis carolinensis</name>
    <name type="common">Green anole</name>
    <name type="synonym">American chameleon</name>
    <dbReference type="NCBI Taxonomy" id="28377"/>
    <lineage>
        <taxon>Eukaryota</taxon>
        <taxon>Metazoa</taxon>
        <taxon>Chordata</taxon>
        <taxon>Craniata</taxon>
        <taxon>Vertebrata</taxon>
        <taxon>Euteleostomi</taxon>
        <taxon>Lepidosauria</taxon>
        <taxon>Squamata</taxon>
        <taxon>Bifurcata</taxon>
        <taxon>Unidentata</taxon>
        <taxon>Episquamata</taxon>
        <taxon>Toxicofera</taxon>
        <taxon>Iguania</taxon>
        <taxon>Dactyloidae</taxon>
        <taxon>Anolis</taxon>
    </lineage>
</organism>
<dbReference type="GO" id="GO:0038023">
    <property type="term" value="F:signaling receptor activity"/>
    <property type="evidence" value="ECO:0000318"/>
    <property type="project" value="GO_Central"/>
</dbReference>
<evidence type="ECO:0000256" key="6">
    <source>
        <dbReference type="ARBA" id="ARBA00022737"/>
    </source>
</evidence>
<dbReference type="Pfam" id="PF20805">
    <property type="entry name" value="Integrin_A_Ig_2"/>
    <property type="match status" value="1"/>
</dbReference>
<sequence length="1164" mass="129685">MAGPPVPWHFWMMMIGLALQGPSQSMGYNIDASPAATFTSISKQFGYQVLQIGEGPEARIVVGAPGEQNSTGKVYQCDMQKAACEAIPLAGSNGVPHLGLTLASDNQGSKMIACAPGVEQHCDKNLYVSGVCYLLDAKLHNTQNITTGYQKCLKGNLDLVFLFDGSESMRNEDFNTIKDFMIKVMEELRNSTIHFAAVQFSEDAKIEFDFNDYTKDRNPRKLLANVKHMKSITDTFKAIKHVANDLFTPERGMREGANKVIILITDGDATDDDLGSIAAARKKEILRLVIGIGIHLTRDNLEKLASEPHSEFVKILASFEELKDSFDDLQSKIYGIEGASDKSSFHLEMSSSGFSADISQDRVVLGAVGADNWAGGLLEQQKDLSKEQFISTPSLRKEMEGAYLGYALKFLQHQQRELYAAGAPRYQHLGRVFIFEVNVTTNNWTLKQEIEGQQTGSYFGGVLCTLDVDSDQETDFLLIGAPFHFTETEGGCVYVYGWEEDRLVLLGELKGDPGYPLGRFGAAISDLKDISGDGLMDVAVGAPLEDEEKGAVYIYNGHQQKLPMHYSQRITGTSISPGLQFFGQSIHGKTDLNKDGLIDITVGALGEVVVLRSRPIVTVVPQVTFLHTEIPVEEVECLGDAAQWRNKEFGLNVCFNIRLATQSYQGPLSVILSFHLEIDSNRMKNRGVFRNGKRTTNGIQKTTLGQMCVQETINITNCIEDYISPIKLFVNFSLSSDEDHDESHPRPVQNSLSNTTTVEIPFSKNCGTDDKCVADMQISFHDSGSQELVISPKRYLNMNLELKNPRENAYYPTLHVLHMPGLSFRKASVLKASPPIIVNCDGMQLGHEHRGLSCNISHPIFRDNTEALIQLWFGILTESSWGNDLEMEVNVSSKDDSQNEDLLQNTLVLMLQASTQHVSFSSRRQENKTVIHSYNVTNWPMGTFPPPEVSVFVKVPTMGPDGLTWEVEGVQTDPSVFCQPILMERSANRPSEWIEMKCEVGKYRIYRCDLGQINSSIINVTGVMRAKSNIEHFPRSKFCTALWLMFNTTRYVNFYSQEFAQYQDTELEVIFEMNYLPIIIGSVVGGLFLLILIIVLLYKCGFFKRNYKAKMGDGLEENENALQLKDNVEEGTEKEAKSENDAESDKEKETDALAEPLNGEAEAK</sequence>
<evidence type="ECO:0000256" key="3">
    <source>
        <dbReference type="ARBA" id="ARBA00022692"/>
    </source>
</evidence>
<keyword evidence="6" id="KW-0677">Repeat</keyword>
<dbReference type="GO" id="GO:0030369">
    <property type="term" value="F:ICAM-3 receptor activity"/>
    <property type="evidence" value="ECO:0007669"/>
    <property type="project" value="Ensembl"/>
</dbReference>
<dbReference type="GO" id="GO:0007229">
    <property type="term" value="P:integrin-mediated signaling pathway"/>
    <property type="evidence" value="ECO:0000318"/>
    <property type="project" value="GO_Central"/>
</dbReference>
<dbReference type="PROSITE" id="PS00242">
    <property type="entry name" value="INTEGRIN_ALPHA"/>
    <property type="match status" value="1"/>
</dbReference>
<dbReference type="GO" id="GO:0046872">
    <property type="term" value="F:metal ion binding"/>
    <property type="evidence" value="ECO:0007669"/>
    <property type="project" value="UniProtKB-KW"/>
</dbReference>
<evidence type="ECO:0000256" key="10">
    <source>
        <dbReference type="ARBA" id="ARBA00023037"/>
    </source>
</evidence>
<feature type="chain" id="PRO_5033101449" evidence="16">
    <location>
        <begin position="28"/>
        <end position="1164"/>
    </location>
</feature>
<keyword evidence="11 16" id="KW-0472">Membrane</keyword>
<keyword evidence="7" id="KW-0106">Calcium</keyword>
<evidence type="ECO:0000256" key="1">
    <source>
        <dbReference type="ARBA" id="ARBA00004479"/>
    </source>
</evidence>
<evidence type="ECO:0000256" key="17">
    <source>
        <dbReference type="SAM" id="MobiDB-lite"/>
    </source>
</evidence>
<dbReference type="SMART" id="SM00191">
    <property type="entry name" value="Int_alpha"/>
    <property type="match status" value="5"/>
</dbReference>
<reference evidence="19" key="3">
    <citation type="submission" date="2025-09" db="UniProtKB">
        <authorList>
            <consortium name="Ensembl"/>
        </authorList>
    </citation>
    <scope>IDENTIFICATION</scope>
</reference>
<dbReference type="SUPFAM" id="SSF69179">
    <property type="entry name" value="Integrin domains"/>
    <property type="match status" value="2"/>
</dbReference>
<dbReference type="GeneTree" id="ENSGT00940000161495"/>
<keyword evidence="14" id="KW-0325">Glycoprotein</keyword>
<evidence type="ECO:0000256" key="8">
    <source>
        <dbReference type="ARBA" id="ARBA00022889"/>
    </source>
</evidence>
<dbReference type="STRING" id="28377.ENSACAP00000011082"/>
<evidence type="ECO:0000256" key="13">
    <source>
        <dbReference type="ARBA" id="ARBA00023170"/>
    </source>
</evidence>
<evidence type="ECO:0000256" key="14">
    <source>
        <dbReference type="ARBA" id="ARBA00023180"/>
    </source>
</evidence>
<dbReference type="PROSITE" id="PS50234">
    <property type="entry name" value="VWFA"/>
    <property type="match status" value="1"/>
</dbReference>
<dbReference type="GO" id="GO:0098609">
    <property type="term" value="P:cell-cell adhesion"/>
    <property type="evidence" value="ECO:0000318"/>
    <property type="project" value="GO_Central"/>
</dbReference>
<feature type="signal peptide" evidence="16">
    <location>
        <begin position="1"/>
        <end position="27"/>
    </location>
</feature>
<dbReference type="PRINTS" id="PR00453">
    <property type="entry name" value="VWFADOMAIN"/>
</dbReference>
<evidence type="ECO:0000256" key="2">
    <source>
        <dbReference type="ARBA" id="ARBA00008054"/>
    </source>
</evidence>
<dbReference type="InterPro" id="IPR018184">
    <property type="entry name" value="Integrin_alpha_C_CS"/>
</dbReference>
<dbReference type="GO" id="GO:0007160">
    <property type="term" value="P:cell-matrix adhesion"/>
    <property type="evidence" value="ECO:0007669"/>
    <property type="project" value="Ensembl"/>
</dbReference>
<dbReference type="Gene3D" id="2.60.40.1460">
    <property type="entry name" value="Integrin domains. Chain A, domain 2"/>
    <property type="match status" value="1"/>
</dbReference>
<evidence type="ECO:0000259" key="18">
    <source>
        <dbReference type="PROSITE" id="PS50234"/>
    </source>
</evidence>
<comment type="similarity">
    <text evidence="2 16">Belongs to the integrin alpha chain family.</text>
</comment>
<dbReference type="AlphaFoldDB" id="H9GHF3"/>
<keyword evidence="13 16" id="KW-0675">Receptor</keyword>
<dbReference type="Gene3D" id="2.60.40.1510">
    <property type="entry name" value="ntegrin, alpha v. Chain A, domain 3"/>
    <property type="match status" value="1"/>
</dbReference>
<dbReference type="GO" id="GO:0007157">
    <property type="term" value="P:heterophilic cell-cell adhesion via plasma membrane cell adhesion molecules"/>
    <property type="evidence" value="ECO:0007669"/>
    <property type="project" value="Ensembl"/>
</dbReference>
<feature type="repeat" description="FG-GAP" evidence="15">
    <location>
        <begin position="568"/>
        <end position="628"/>
    </location>
</feature>
<evidence type="ECO:0000256" key="11">
    <source>
        <dbReference type="ARBA" id="ARBA00023136"/>
    </source>
</evidence>
<protein>
    <submittedName>
        <fullName evidence="19">Integrin subunit alpha L</fullName>
    </submittedName>
</protein>
<evidence type="ECO:0000313" key="20">
    <source>
        <dbReference type="Proteomes" id="UP000001646"/>
    </source>
</evidence>
<dbReference type="GO" id="GO:0002291">
    <property type="term" value="P:T cell activation via T cell receptor contact with antigen bound to MHC molecule on antigen presenting cell"/>
    <property type="evidence" value="ECO:0007669"/>
    <property type="project" value="Ensembl"/>
</dbReference>
<dbReference type="GO" id="GO:0009986">
    <property type="term" value="C:cell surface"/>
    <property type="evidence" value="ECO:0000318"/>
    <property type="project" value="GO_Central"/>
</dbReference>